<keyword evidence="2" id="KW-1185">Reference proteome</keyword>
<name>A0ABQ3MW94_9PSEU</name>
<gene>
    <name evidence="1" type="ORF">GCM10017774_90540</name>
</gene>
<comment type="caution">
    <text evidence="1">The sequence shown here is derived from an EMBL/GenBank/DDBJ whole genome shotgun (WGS) entry which is preliminary data.</text>
</comment>
<accession>A0ABQ3MW94</accession>
<sequence length="61" mass="6608">MGLAVVHDRSQLEMTEEVPAELAPCGQQSHGPPGCVVPVRQAAVHLGRFEKVPIHGARIYH</sequence>
<dbReference type="EMBL" id="BNAR01000028">
    <property type="protein sequence ID" value="GHH62521.1"/>
    <property type="molecule type" value="Genomic_DNA"/>
</dbReference>
<dbReference type="Proteomes" id="UP000605568">
    <property type="component" value="Unassembled WGS sequence"/>
</dbReference>
<organism evidence="1 2">
    <name type="scientific">Lentzea cavernae</name>
    <dbReference type="NCBI Taxonomy" id="2020703"/>
    <lineage>
        <taxon>Bacteria</taxon>
        <taxon>Bacillati</taxon>
        <taxon>Actinomycetota</taxon>
        <taxon>Actinomycetes</taxon>
        <taxon>Pseudonocardiales</taxon>
        <taxon>Pseudonocardiaceae</taxon>
        <taxon>Lentzea</taxon>
    </lineage>
</organism>
<evidence type="ECO:0000313" key="2">
    <source>
        <dbReference type="Proteomes" id="UP000605568"/>
    </source>
</evidence>
<evidence type="ECO:0000313" key="1">
    <source>
        <dbReference type="EMBL" id="GHH62521.1"/>
    </source>
</evidence>
<reference evidence="2" key="1">
    <citation type="journal article" date="2019" name="Int. J. Syst. Evol. Microbiol.">
        <title>The Global Catalogue of Microorganisms (GCM) 10K type strain sequencing project: providing services to taxonomists for standard genome sequencing and annotation.</title>
        <authorList>
            <consortium name="The Broad Institute Genomics Platform"/>
            <consortium name="The Broad Institute Genome Sequencing Center for Infectious Disease"/>
            <person name="Wu L."/>
            <person name="Ma J."/>
        </authorList>
    </citation>
    <scope>NUCLEOTIDE SEQUENCE [LARGE SCALE GENOMIC DNA]</scope>
    <source>
        <strain evidence="2">CGMCC 4.7367</strain>
    </source>
</reference>
<proteinExistence type="predicted"/>
<protein>
    <submittedName>
        <fullName evidence="1">Uncharacterized protein</fullName>
    </submittedName>
</protein>